<dbReference type="InterPro" id="IPR010897">
    <property type="entry name" value="Spore_II_P"/>
</dbReference>
<gene>
    <name evidence="2" type="ORF">IAB51_03020</name>
</gene>
<accession>A0A9D1FM71</accession>
<protein>
    <submittedName>
        <fullName evidence="2">Stage II sporulation protein P</fullName>
    </submittedName>
</protein>
<reference evidence="2" key="1">
    <citation type="submission" date="2020-10" db="EMBL/GenBank/DDBJ databases">
        <authorList>
            <person name="Gilroy R."/>
        </authorList>
    </citation>
    <scope>NUCLEOTIDE SEQUENCE</scope>
    <source>
        <strain evidence="2">CHK199-13235</strain>
    </source>
</reference>
<feature type="compositionally biased region" description="Basic and acidic residues" evidence="1">
    <location>
        <begin position="88"/>
        <end position="106"/>
    </location>
</feature>
<reference evidence="2" key="2">
    <citation type="journal article" date="2021" name="PeerJ">
        <title>Extensive microbial diversity within the chicken gut microbiome revealed by metagenomics and culture.</title>
        <authorList>
            <person name="Gilroy R."/>
            <person name="Ravi A."/>
            <person name="Getino M."/>
            <person name="Pursley I."/>
            <person name="Horton D.L."/>
            <person name="Alikhan N.F."/>
            <person name="Baker D."/>
            <person name="Gharbi K."/>
            <person name="Hall N."/>
            <person name="Watson M."/>
            <person name="Adriaenssens E.M."/>
            <person name="Foster-Nyarko E."/>
            <person name="Jarju S."/>
            <person name="Secka A."/>
            <person name="Antonio M."/>
            <person name="Oren A."/>
            <person name="Chaudhuri R.R."/>
            <person name="La Ragione R."/>
            <person name="Hildebrand F."/>
            <person name="Pallen M.J."/>
        </authorList>
    </citation>
    <scope>NUCLEOTIDE SEQUENCE</scope>
    <source>
        <strain evidence="2">CHK199-13235</strain>
    </source>
</reference>
<dbReference type="EMBL" id="DVJP01000025">
    <property type="protein sequence ID" value="HIS75760.1"/>
    <property type="molecule type" value="Genomic_DNA"/>
</dbReference>
<proteinExistence type="predicted"/>
<evidence type="ECO:0000256" key="1">
    <source>
        <dbReference type="SAM" id="MobiDB-lite"/>
    </source>
</evidence>
<dbReference type="Pfam" id="PF07454">
    <property type="entry name" value="SpoIIP"/>
    <property type="match status" value="1"/>
</dbReference>
<sequence>MRTHLRRKYRLQRIFAALAAAAGVAGCAAILFYSLPGISGYMVKAGVISAGFVLPEGGLAVLEGGLAQEESQAVSAAESVPESSVLPEKSEAPEESAPKEESKEESAPAETSYPPIEVSVPAVADENKAELVHKTYTVSPSNIYIPLENGYIKNCTSISKADIETQVKNPPYFTIEDTDEPQVLIMHTHTTESYVPFTGDYYDKTMSFRSTDNSQNMAVVGDRIASELEAAGIGVIHDATQHDYPSYNGAYDRSQKTVEQYLAEYPSIKIVLDVHRDAIASGDQVISAETEIDGKKAAQVMIISGCDDGTMGYPDYMKNLSFAAALQNQLEGDYPTLTRPILFDYRKYNQQLTTGSLLLEIGSHGNTLEQAAYTGELIGKSLGRLLNEMKTAK</sequence>
<feature type="region of interest" description="Disordered" evidence="1">
    <location>
        <begin position="72"/>
        <end position="116"/>
    </location>
</feature>
<feature type="compositionally biased region" description="Low complexity" evidence="1">
    <location>
        <begin position="72"/>
        <end position="87"/>
    </location>
</feature>
<dbReference type="NCBIfam" id="TIGR02867">
    <property type="entry name" value="spore_II_P"/>
    <property type="match status" value="1"/>
</dbReference>
<organism evidence="2 3">
    <name type="scientific">Candidatus Merdivicinus excrementipullorum</name>
    <dbReference type="NCBI Taxonomy" id="2840867"/>
    <lineage>
        <taxon>Bacteria</taxon>
        <taxon>Bacillati</taxon>
        <taxon>Bacillota</taxon>
        <taxon>Clostridia</taxon>
        <taxon>Eubacteriales</taxon>
        <taxon>Oscillospiraceae</taxon>
        <taxon>Oscillospiraceae incertae sedis</taxon>
        <taxon>Candidatus Merdivicinus</taxon>
    </lineage>
</organism>
<dbReference type="Proteomes" id="UP000824002">
    <property type="component" value="Unassembled WGS sequence"/>
</dbReference>
<dbReference type="PROSITE" id="PS51257">
    <property type="entry name" value="PROKAR_LIPOPROTEIN"/>
    <property type="match status" value="1"/>
</dbReference>
<evidence type="ECO:0000313" key="2">
    <source>
        <dbReference type="EMBL" id="HIS75760.1"/>
    </source>
</evidence>
<dbReference type="AlphaFoldDB" id="A0A9D1FM71"/>
<name>A0A9D1FM71_9FIRM</name>
<comment type="caution">
    <text evidence="2">The sequence shown here is derived from an EMBL/GenBank/DDBJ whole genome shotgun (WGS) entry which is preliminary data.</text>
</comment>
<evidence type="ECO:0000313" key="3">
    <source>
        <dbReference type="Proteomes" id="UP000824002"/>
    </source>
</evidence>